<name>A0A1D1V4Y5_RAMVA</name>
<organism evidence="1 2">
    <name type="scientific">Ramazzottius varieornatus</name>
    <name type="common">Water bear</name>
    <name type="synonym">Tardigrade</name>
    <dbReference type="NCBI Taxonomy" id="947166"/>
    <lineage>
        <taxon>Eukaryota</taxon>
        <taxon>Metazoa</taxon>
        <taxon>Ecdysozoa</taxon>
        <taxon>Tardigrada</taxon>
        <taxon>Eutardigrada</taxon>
        <taxon>Parachela</taxon>
        <taxon>Hypsibioidea</taxon>
        <taxon>Ramazzottiidae</taxon>
        <taxon>Ramazzottius</taxon>
    </lineage>
</organism>
<keyword evidence="2" id="KW-1185">Reference proteome</keyword>
<dbReference type="Proteomes" id="UP000186922">
    <property type="component" value="Unassembled WGS sequence"/>
</dbReference>
<dbReference type="EMBL" id="BDGG01000003">
    <property type="protein sequence ID" value="GAU95775.1"/>
    <property type="molecule type" value="Genomic_DNA"/>
</dbReference>
<dbReference type="AlphaFoldDB" id="A0A1D1V4Y5"/>
<comment type="caution">
    <text evidence="1">The sequence shown here is derived from an EMBL/GenBank/DDBJ whole genome shotgun (WGS) entry which is preliminary data.</text>
</comment>
<accession>A0A1D1V4Y5</accession>
<sequence>MTRTAAKVARWAERLVGVFLRDSSSLAEPIASFQLFSGMCIREVRFRPSFHPAHSLQLLGSSFGFGREKQCGKLVIRVLYLFDIERKRVRELREIELKAHFWNVNNE</sequence>
<proteinExistence type="predicted"/>
<reference evidence="1 2" key="1">
    <citation type="journal article" date="2016" name="Nat. Commun.">
        <title>Extremotolerant tardigrade genome and improved radiotolerance of human cultured cells by tardigrade-unique protein.</title>
        <authorList>
            <person name="Hashimoto T."/>
            <person name="Horikawa D.D."/>
            <person name="Saito Y."/>
            <person name="Kuwahara H."/>
            <person name="Kozuka-Hata H."/>
            <person name="Shin-I T."/>
            <person name="Minakuchi Y."/>
            <person name="Ohishi K."/>
            <person name="Motoyama A."/>
            <person name="Aizu T."/>
            <person name="Enomoto A."/>
            <person name="Kondo K."/>
            <person name="Tanaka S."/>
            <person name="Hara Y."/>
            <person name="Koshikawa S."/>
            <person name="Sagara H."/>
            <person name="Miura T."/>
            <person name="Yokobori S."/>
            <person name="Miyagawa K."/>
            <person name="Suzuki Y."/>
            <person name="Kubo T."/>
            <person name="Oyama M."/>
            <person name="Kohara Y."/>
            <person name="Fujiyama A."/>
            <person name="Arakawa K."/>
            <person name="Katayama T."/>
            <person name="Toyoda A."/>
            <person name="Kunieda T."/>
        </authorList>
    </citation>
    <scope>NUCLEOTIDE SEQUENCE [LARGE SCALE GENOMIC DNA]</scope>
    <source>
        <strain evidence="1 2">YOKOZUNA-1</strain>
    </source>
</reference>
<gene>
    <name evidence="1" type="primary">RvY_07335</name>
    <name evidence="1" type="synonym">RvY_07335.2</name>
    <name evidence="1" type="ORF">RvY_07335-2</name>
</gene>
<evidence type="ECO:0000313" key="1">
    <source>
        <dbReference type="EMBL" id="GAU95775.1"/>
    </source>
</evidence>
<protein>
    <submittedName>
        <fullName evidence="1">Uncharacterized protein</fullName>
    </submittedName>
</protein>
<evidence type="ECO:0000313" key="2">
    <source>
        <dbReference type="Proteomes" id="UP000186922"/>
    </source>
</evidence>